<dbReference type="InterPro" id="IPR013783">
    <property type="entry name" value="Ig-like_fold"/>
</dbReference>
<dbReference type="InterPro" id="IPR003599">
    <property type="entry name" value="Ig_sub"/>
</dbReference>
<keyword evidence="7" id="KW-0325">Glycoprotein</keyword>
<dbReference type="InterPro" id="IPR007110">
    <property type="entry name" value="Ig-like_dom"/>
</dbReference>
<dbReference type="GO" id="GO:0005886">
    <property type="term" value="C:plasma membrane"/>
    <property type="evidence" value="ECO:0007669"/>
    <property type="project" value="UniProtKB-SubCell"/>
</dbReference>
<dbReference type="GeneTree" id="ENSGT01030000234530"/>
<dbReference type="PANTHER" id="PTHR19433:SF111">
    <property type="entry name" value="T CELL RECEPTOR ALPHA VARIABLE 4"/>
    <property type="match status" value="1"/>
</dbReference>
<dbReference type="InterPro" id="IPR036179">
    <property type="entry name" value="Ig-like_dom_sf"/>
</dbReference>
<evidence type="ECO:0000256" key="4">
    <source>
        <dbReference type="ARBA" id="ARBA00022859"/>
    </source>
</evidence>
<evidence type="ECO:0000256" key="2">
    <source>
        <dbReference type="ARBA" id="ARBA00022475"/>
    </source>
</evidence>
<dbReference type="SUPFAM" id="SSF48726">
    <property type="entry name" value="Immunoglobulin"/>
    <property type="match status" value="2"/>
</dbReference>
<keyword evidence="2" id="KW-1003">Cell membrane</keyword>
<feature type="domain" description="Ig-like" evidence="8">
    <location>
        <begin position="144"/>
        <end position="221"/>
    </location>
</feature>
<evidence type="ECO:0000313" key="10">
    <source>
        <dbReference type="Proteomes" id="UP000261380"/>
    </source>
</evidence>
<keyword evidence="10" id="KW-1185">Reference proteome</keyword>
<dbReference type="CDD" id="cd00099">
    <property type="entry name" value="IgV"/>
    <property type="match status" value="1"/>
</dbReference>
<dbReference type="AlphaFoldDB" id="A0A3B5L0Q1"/>
<keyword evidence="6" id="KW-1015">Disulfide bond</keyword>
<protein>
    <recommendedName>
        <fullName evidence="8">Ig-like domain-containing protein</fullName>
    </recommendedName>
</protein>
<dbReference type="Gene3D" id="2.60.40.10">
    <property type="entry name" value="Immunoglobulins"/>
    <property type="match status" value="2"/>
</dbReference>
<dbReference type="SMART" id="SM00406">
    <property type="entry name" value="IGv"/>
    <property type="match status" value="1"/>
</dbReference>
<comment type="subcellular location">
    <subcellularLocation>
        <location evidence="1">Cell membrane</location>
    </subcellularLocation>
</comment>
<evidence type="ECO:0000256" key="6">
    <source>
        <dbReference type="ARBA" id="ARBA00023157"/>
    </source>
</evidence>
<name>A0A3B5L0Q1_9TELE</name>
<evidence type="ECO:0000256" key="3">
    <source>
        <dbReference type="ARBA" id="ARBA00022729"/>
    </source>
</evidence>
<accession>A0A3B5L0Q1</accession>
<organism evidence="9 10">
    <name type="scientific">Xiphophorus couchianus</name>
    <name type="common">Monterrey platyfish</name>
    <dbReference type="NCBI Taxonomy" id="32473"/>
    <lineage>
        <taxon>Eukaryota</taxon>
        <taxon>Metazoa</taxon>
        <taxon>Chordata</taxon>
        <taxon>Craniata</taxon>
        <taxon>Vertebrata</taxon>
        <taxon>Euteleostomi</taxon>
        <taxon>Actinopterygii</taxon>
        <taxon>Neopterygii</taxon>
        <taxon>Teleostei</taxon>
        <taxon>Neoteleostei</taxon>
        <taxon>Acanthomorphata</taxon>
        <taxon>Ovalentaria</taxon>
        <taxon>Atherinomorphae</taxon>
        <taxon>Cyprinodontiformes</taxon>
        <taxon>Poeciliidae</taxon>
        <taxon>Poeciliinae</taxon>
        <taxon>Xiphophorus</taxon>
    </lineage>
</organism>
<proteinExistence type="predicted"/>
<evidence type="ECO:0000313" key="9">
    <source>
        <dbReference type="Ensembl" id="ENSXCOP00000001384.1"/>
    </source>
</evidence>
<dbReference type="GO" id="GO:0002376">
    <property type="term" value="P:immune system process"/>
    <property type="evidence" value="ECO:0007669"/>
    <property type="project" value="UniProtKB-KW"/>
</dbReference>
<dbReference type="InterPro" id="IPR013106">
    <property type="entry name" value="Ig_V-set"/>
</dbReference>
<dbReference type="PANTHER" id="PTHR19433">
    <property type="entry name" value="T-CELL RECEPTOR ALPHA CHAIN V REGION-RELATED"/>
    <property type="match status" value="1"/>
</dbReference>
<evidence type="ECO:0000259" key="8">
    <source>
        <dbReference type="PROSITE" id="PS50835"/>
    </source>
</evidence>
<dbReference type="Pfam" id="PF07686">
    <property type="entry name" value="V-set"/>
    <property type="match status" value="1"/>
</dbReference>
<reference evidence="9" key="1">
    <citation type="submission" date="2025-08" db="UniProtKB">
        <authorList>
            <consortium name="Ensembl"/>
        </authorList>
    </citation>
    <scope>IDENTIFICATION</scope>
</reference>
<evidence type="ECO:0000256" key="7">
    <source>
        <dbReference type="ARBA" id="ARBA00023180"/>
    </source>
</evidence>
<dbReference type="Ensembl" id="ENSXCOT00000001407.1">
    <property type="protein sequence ID" value="ENSXCOP00000001384.1"/>
    <property type="gene ID" value="ENSXCOG00000001115.1"/>
</dbReference>
<keyword evidence="4" id="KW-0391">Immunity</keyword>
<dbReference type="PROSITE" id="PS50835">
    <property type="entry name" value="IG_LIKE"/>
    <property type="match status" value="2"/>
</dbReference>
<dbReference type="Proteomes" id="UP000261380">
    <property type="component" value="Unplaced"/>
</dbReference>
<evidence type="ECO:0000256" key="1">
    <source>
        <dbReference type="ARBA" id="ARBA00004236"/>
    </source>
</evidence>
<keyword evidence="3" id="KW-0732">Signal</keyword>
<dbReference type="InterPro" id="IPR052051">
    <property type="entry name" value="TCR_complex_component"/>
</dbReference>
<sequence>VWYNCLTFILITQEDSLVPVVTVQLGDPVTLSCAFLEKFQSTSWLHWYKQSAGDTLKFIVLQQKSIKPNYQENASTSRIAATNDDKFSNLTIMKTVLQDEGMYHCAHMDWTASTWTGTYLSVKGKELILYFLHSDPARPTDSETLQCSVVSQSEDKACSGELSVFWFRTGSGQSYPEIIHSTDKGLRDCENTATSNTQKKCSYSFSKNFSSSDKGTFYCAVATCGEILFGKGIKTAGKSFCTSNTYLCKYYYIFEYISFSPCFADQSAIPKVNTVNGQDLNYAALQFDERKTSRGNIKRHLKTEDSVYSGVKCDLIIK</sequence>
<reference evidence="9" key="2">
    <citation type="submission" date="2025-09" db="UniProtKB">
        <authorList>
            <consortium name="Ensembl"/>
        </authorList>
    </citation>
    <scope>IDENTIFICATION</scope>
</reference>
<evidence type="ECO:0000256" key="5">
    <source>
        <dbReference type="ARBA" id="ARBA00023136"/>
    </source>
</evidence>
<dbReference type="GO" id="GO:0009617">
    <property type="term" value="P:response to bacterium"/>
    <property type="evidence" value="ECO:0007669"/>
    <property type="project" value="TreeGrafter"/>
</dbReference>
<feature type="domain" description="Ig-like" evidence="8">
    <location>
        <begin position="15"/>
        <end position="105"/>
    </location>
</feature>
<keyword evidence="5" id="KW-0472">Membrane</keyword>
<dbReference type="SMART" id="SM00409">
    <property type="entry name" value="IG"/>
    <property type="match status" value="1"/>
</dbReference>